<dbReference type="PROSITE" id="PS51740">
    <property type="entry name" value="SPOVT_ABRB"/>
    <property type="match status" value="1"/>
</dbReference>
<dbReference type="InParanoid" id="I3TCV6"/>
<dbReference type="NCBIfam" id="TIGR01439">
    <property type="entry name" value="lp_hng_hel_AbrB"/>
    <property type="match status" value="1"/>
</dbReference>
<dbReference type="GO" id="GO:0003677">
    <property type="term" value="F:DNA binding"/>
    <property type="evidence" value="ECO:0007669"/>
    <property type="project" value="InterPro"/>
</dbReference>
<dbReference type="SMART" id="SM00966">
    <property type="entry name" value="SpoVT_AbrB"/>
    <property type="match status" value="1"/>
</dbReference>
<keyword evidence="3" id="KW-1185">Reference proteome</keyword>
<dbReference type="RefSeq" id="WP_014736845.1">
    <property type="nucleotide sequence ID" value="NC_017954.1"/>
</dbReference>
<evidence type="ECO:0000313" key="2">
    <source>
        <dbReference type="EMBL" id="AFK50594.1"/>
    </source>
</evidence>
<feature type="domain" description="SpoVT-AbrB" evidence="1">
    <location>
        <begin position="3"/>
        <end position="48"/>
    </location>
</feature>
<reference evidence="2 3" key="1">
    <citation type="journal article" date="2012" name="J. Bacteriol.">
        <title>Complete genome sequence of the hyperthermophilic cellulolytic Crenarchaeon 'Thermogladius cellulolyticus' 1633.</title>
        <authorList>
            <person name="Mardanov A.V."/>
            <person name="Kochetkova T.V."/>
            <person name="Beletsky A.V."/>
            <person name="Bonch-Osmolovskaya E.A."/>
            <person name="Ravin N.V."/>
            <person name="Skryabin K.G."/>
        </authorList>
    </citation>
    <scope>NUCLEOTIDE SEQUENCE [LARGE SCALE GENOMIC DNA]</scope>
    <source>
        <strain evidence="3">DSM 22663 / VKM B-2946 / 1633</strain>
    </source>
</reference>
<dbReference type="OrthoDB" id="30861at2157"/>
<evidence type="ECO:0000259" key="1">
    <source>
        <dbReference type="PROSITE" id="PS51740"/>
    </source>
</evidence>
<accession>I3TCV6</accession>
<dbReference type="STRING" id="1184251.TCELL_0169"/>
<proteinExistence type="predicted"/>
<dbReference type="GeneID" id="13012449"/>
<dbReference type="SUPFAM" id="SSF89447">
    <property type="entry name" value="AbrB/MazE/MraZ-like"/>
    <property type="match status" value="1"/>
</dbReference>
<dbReference type="InterPro" id="IPR052975">
    <property type="entry name" value="Repressor-like_regulatory"/>
</dbReference>
<evidence type="ECO:0000313" key="3">
    <source>
        <dbReference type="Proteomes" id="UP000005270"/>
    </source>
</evidence>
<organism evidence="2 3">
    <name type="scientific">Thermogladius calderae (strain DSM 22663 / VKM B-2946 / 1633)</name>
    <dbReference type="NCBI Taxonomy" id="1184251"/>
    <lineage>
        <taxon>Archaea</taxon>
        <taxon>Thermoproteota</taxon>
        <taxon>Thermoprotei</taxon>
        <taxon>Desulfurococcales</taxon>
        <taxon>Desulfurococcaceae</taxon>
        <taxon>Thermogladius</taxon>
    </lineage>
</organism>
<dbReference type="InterPro" id="IPR007159">
    <property type="entry name" value="SpoVT-AbrB_dom"/>
</dbReference>
<dbReference type="HOGENOM" id="CLU_158484_9_2_2"/>
<dbReference type="Pfam" id="PF04014">
    <property type="entry name" value="MazE_antitoxin"/>
    <property type="match status" value="1"/>
</dbReference>
<dbReference type="PANTHER" id="PTHR34860">
    <property type="entry name" value="REPRESSOR-LIKE PROTEIN SSO7C3"/>
    <property type="match status" value="1"/>
</dbReference>
<protein>
    <recommendedName>
        <fullName evidence="1">SpoVT-AbrB domain-containing protein</fullName>
    </recommendedName>
</protein>
<dbReference type="Gene3D" id="2.10.260.10">
    <property type="match status" value="1"/>
</dbReference>
<sequence>MYRDVVRVHKKGIIVLPKSVREVLGIEEGTLLLLEVEGDRIVLKPLDLWERVWRCCLGSAEKAERELDYEEREYWEKREM</sequence>
<name>I3TCV6_THEC1</name>
<dbReference type="eggNOG" id="arCOG00824">
    <property type="taxonomic scope" value="Archaea"/>
</dbReference>
<dbReference type="Proteomes" id="UP000005270">
    <property type="component" value="Chromosome"/>
</dbReference>
<dbReference type="AlphaFoldDB" id="I3TCV6"/>
<gene>
    <name evidence="2" type="ordered locus">TCELL_0169</name>
</gene>
<dbReference type="KEGG" id="thg:TCELL_0169"/>
<dbReference type="EMBL" id="CP003531">
    <property type="protein sequence ID" value="AFK50594.1"/>
    <property type="molecule type" value="Genomic_DNA"/>
</dbReference>
<dbReference type="PANTHER" id="PTHR34860:SF7">
    <property type="entry name" value="TRANSCRIPTION REGULATOR, SPOVT_ABRB FAMILY"/>
    <property type="match status" value="1"/>
</dbReference>
<dbReference type="InterPro" id="IPR037914">
    <property type="entry name" value="SpoVT-AbrB_sf"/>
</dbReference>